<dbReference type="PANTHER" id="PTHR33987">
    <property type="entry name" value="CALCINEURIN-LIKE METALLO-PHOSPHOESTERASE SUPERFAMILY PROTEIN"/>
    <property type="match status" value="1"/>
</dbReference>
<accession>A0ABW2DIT0</accession>
<dbReference type="RefSeq" id="WP_066622355.1">
    <property type="nucleotide sequence ID" value="NZ_JBHSYQ010000003.1"/>
</dbReference>
<reference evidence="4" key="1">
    <citation type="journal article" date="2019" name="Int. J. Syst. Evol. Microbiol.">
        <title>The Global Catalogue of Microorganisms (GCM) 10K type strain sequencing project: providing services to taxonomists for standard genome sequencing and annotation.</title>
        <authorList>
            <consortium name="The Broad Institute Genomics Platform"/>
            <consortium name="The Broad Institute Genome Sequencing Center for Infectious Disease"/>
            <person name="Wu L."/>
            <person name="Ma J."/>
        </authorList>
    </citation>
    <scope>NUCLEOTIDE SEQUENCE [LARGE SCALE GENOMIC DNA]</scope>
    <source>
        <strain evidence="4">CGMCC 4.7393</strain>
    </source>
</reference>
<dbReference type="Proteomes" id="UP001596405">
    <property type="component" value="Unassembled WGS sequence"/>
</dbReference>
<keyword evidence="1" id="KW-0732">Signal</keyword>
<dbReference type="GO" id="GO:0004035">
    <property type="term" value="F:alkaline phosphatase activity"/>
    <property type="evidence" value="ECO:0007669"/>
    <property type="project" value="UniProtKB-EC"/>
</dbReference>
<protein>
    <submittedName>
        <fullName evidence="3">Alkaline phosphatase D family protein</fullName>
        <ecNumber evidence="3">3.1.3.1</ecNumber>
    </submittedName>
</protein>
<proteinExistence type="predicted"/>
<sequence length="354" mass="40828">MQQLRLWLILIYLFLTSCSSADTDRHYEALPAASAHTPLSVIALGSCNSQDRKQPLWQEVLKNQPQLWIWLGDNIYANTNDMAVMKAKYQKQLNNPDYQLLYQQIPVIGTWDDHDYGQNNEGKEYPQRFESAQLFWNFMGEPVNSPRRKQQGVYSAHTYGPPGQQVKILLLDVRTFRDSLPAPEPNRTPNETGDILGEQQWRWLEHELRNSKAQLHFIGSGIQIIANDHGLERWGNFPKARQRLFNLIAETKASNVILLSGDRHFAELSKLNLPDLPYPLYDFTTSGLTHTWKGGLVFEPNQNRIGEMHDKLNFGVLHIAWKPTSAVVDFQFRGRRNKLHQSFKVEFLTTTSTN</sequence>
<evidence type="ECO:0000256" key="1">
    <source>
        <dbReference type="SAM" id="SignalP"/>
    </source>
</evidence>
<keyword evidence="4" id="KW-1185">Reference proteome</keyword>
<keyword evidence="3" id="KW-0378">Hydrolase</keyword>
<dbReference type="SUPFAM" id="SSF56300">
    <property type="entry name" value="Metallo-dependent phosphatases"/>
    <property type="match status" value="1"/>
</dbReference>
<dbReference type="InterPro" id="IPR018946">
    <property type="entry name" value="PhoD-like_MPP"/>
</dbReference>
<feature type="signal peptide" evidence="1">
    <location>
        <begin position="1"/>
        <end position="21"/>
    </location>
</feature>
<dbReference type="PROSITE" id="PS51257">
    <property type="entry name" value="PROKAR_LIPOPROTEIN"/>
    <property type="match status" value="1"/>
</dbReference>
<dbReference type="Gene3D" id="3.60.21.70">
    <property type="entry name" value="PhoD-like phosphatase"/>
    <property type="match status" value="1"/>
</dbReference>
<gene>
    <name evidence="3" type="ORF">ACFQHR_03445</name>
</gene>
<dbReference type="EC" id="3.1.3.1" evidence="3"/>
<dbReference type="Pfam" id="PF09423">
    <property type="entry name" value="PhoD"/>
    <property type="match status" value="1"/>
</dbReference>
<organism evidence="3 4">
    <name type="scientific">Rufibacter roseus</name>
    <dbReference type="NCBI Taxonomy" id="1567108"/>
    <lineage>
        <taxon>Bacteria</taxon>
        <taxon>Pseudomonadati</taxon>
        <taxon>Bacteroidota</taxon>
        <taxon>Cytophagia</taxon>
        <taxon>Cytophagales</taxon>
        <taxon>Hymenobacteraceae</taxon>
        <taxon>Rufibacter</taxon>
    </lineage>
</organism>
<dbReference type="InterPro" id="IPR038607">
    <property type="entry name" value="PhoD-like_sf"/>
</dbReference>
<evidence type="ECO:0000313" key="3">
    <source>
        <dbReference type="EMBL" id="MFC6996661.1"/>
    </source>
</evidence>
<feature type="domain" description="PhoD-like phosphatase metallophosphatase" evidence="2">
    <location>
        <begin position="55"/>
        <end position="272"/>
    </location>
</feature>
<dbReference type="EMBL" id="JBHSYQ010000003">
    <property type="protein sequence ID" value="MFC6996661.1"/>
    <property type="molecule type" value="Genomic_DNA"/>
</dbReference>
<name>A0ABW2DIT0_9BACT</name>
<feature type="chain" id="PRO_5045732329" evidence="1">
    <location>
        <begin position="22"/>
        <end position="354"/>
    </location>
</feature>
<dbReference type="InterPro" id="IPR029052">
    <property type="entry name" value="Metallo-depent_PP-like"/>
</dbReference>
<evidence type="ECO:0000259" key="2">
    <source>
        <dbReference type="Pfam" id="PF09423"/>
    </source>
</evidence>
<comment type="caution">
    <text evidence="3">The sequence shown here is derived from an EMBL/GenBank/DDBJ whole genome shotgun (WGS) entry which is preliminary data.</text>
</comment>
<dbReference type="CDD" id="cd07389">
    <property type="entry name" value="MPP_PhoD"/>
    <property type="match status" value="1"/>
</dbReference>
<evidence type="ECO:0000313" key="4">
    <source>
        <dbReference type="Proteomes" id="UP001596405"/>
    </source>
</evidence>
<dbReference type="PANTHER" id="PTHR33987:SF1">
    <property type="entry name" value="CALCINEURIN-LIKE METALLO-PHOSPHOESTERASE SUPERFAMILY PROTEIN"/>
    <property type="match status" value="1"/>
</dbReference>